<feature type="binding site" evidence="7">
    <location>
        <position position="238"/>
    </location>
    <ligand>
        <name>5-hydroxyisourate</name>
        <dbReference type="ChEBI" id="CHEBI:18072"/>
    </ligand>
</feature>
<feature type="binding site" evidence="7">
    <location>
        <position position="152"/>
    </location>
    <ligand>
        <name>urate</name>
        <dbReference type="ChEBI" id="CHEBI:17775"/>
    </ligand>
</feature>
<name>A0A2T0S2K2_9ACTN</name>
<dbReference type="EC" id="1.7.3.3" evidence="5 8"/>
<dbReference type="GO" id="GO:0006144">
    <property type="term" value="P:purine nucleobase metabolic process"/>
    <property type="evidence" value="ECO:0007669"/>
    <property type="project" value="UniProtKB-KW"/>
</dbReference>
<feature type="binding site" evidence="7">
    <location>
        <position position="57"/>
    </location>
    <ligand>
        <name>O2</name>
        <dbReference type="ChEBI" id="CHEBI:15379"/>
    </ligand>
</feature>
<keyword evidence="3 5" id="KW-0659">Purine metabolism</keyword>
<keyword evidence="10" id="KW-1185">Reference proteome</keyword>
<dbReference type="NCBIfam" id="TIGR03383">
    <property type="entry name" value="urate_oxi"/>
    <property type="match status" value="1"/>
</dbReference>
<evidence type="ECO:0000256" key="6">
    <source>
        <dbReference type="PIRSR" id="PIRSR000241-1"/>
    </source>
</evidence>
<dbReference type="InterPro" id="IPR002042">
    <property type="entry name" value="Uricase"/>
</dbReference>
<evidence type="ECO:0000256" key="8">
    <source>
        <dbReference type="RuleBase" id="RU004455"/>
    </source>
</evidence>
<protein>
    <recommendedName>
        <fullName evidence="5 8">Uricase</fullName>
        <ecNumber evidence="5 8">1.7.3.3</ecNumber>
    </recommendedName>
    <alternativeName>
        <fullName evidence="5">Urate oxidase</fullName>
    </alternativeName>
</protein>
<dbReference type="EMBL" id="PVZG01000010">
    <property type="protein sequence ID" value="PRY27648.1"/>
    <property type="molecule type" value="Genomic_DNA"/>
</dbReference>
<feature type="binding site" evidence="7">
    <location>
        <position position="57"/>
    </location>
    <ligand>
        <name>5-hydroxyisourate</name>
        <dbReference type="ChEBI" id="CHEBI:18072"/>
    </ligand>
</feature>
<comment type="function">
    <text evidence="5 8">Catalyzes the oxidation of uric acid to 5-hydroxyisourate, which is further processed to form (S)-allantoin.</text>
</comment>
<feature type="active site" description="Charge relay system" evidence="6">
    <location>
        <position position="240"/>
    </location>
</feature>
<comment type="pathway">
    <text evidence="1 5">Purine metabolism; urate degradation; (S)-allantoin from urate: step 1/3.</text>
</comment>
<feature type="active site" description="Charge relay system" evidence="6">
    <location>
        <position position="12"/>
    </location>
</feature>
<evidence type="ECO:0000313" key="9">
    <source>
        <dbReference type="EMBL" id="PRY27648.1"/>
    </source>
</evidence>
<organism evidence="9 10">
    <name type="scientific">Pseudosporangium ferrugineum</name>
    <dbReference type="NCBI Taxonomy" id="439699"/>
    <lineage>
        <taxon>Bacteria</taxon>
        <taxon>Bacillati</taxon>
        <taxon>Actinomycetota</taxon>
        <taxon>Actinomycetes</taxon>
        <taxon>Micromonosporales</taxon>
        <taxon>Micromonosporaceae</taxon>
        <taxon>Pseudosporangium</taxon>
    </lineage>
</organism>
<feature type="binding site" evidence="7">
    <location>
        <position position="152"/>
    </location>
    <ligand>
        <name>5-hydroxyisourate</name>
        <dbReference type="ChEBI" id="CHEBI:18072"/>
    </ligand>
</feature>
<feature type="binding site" evidence="7">
    <location>
        <position position="238"/>
    </location>
    <ligand>
        <name>O2</name>
        <dbReference type="ChEBI" id="CHEBI:15379"/>
    </ligand>
</feature>
<evidence type="ECO:0000256" key="7">
    <source>
        <dbReference type="PIRSR" id="PIRSR000241-2"/>
    </source>
</evidence>
<feature type="binding site" evidence="7">
    <location>
        <position position="169"/>
    </location>
    <ligand>
        <name>5-hydroxyisourate</name>
        <dbReference type="ChEBI" id="CHEBI:18072"/>
    </ligand>
</feature>
<feature type="binding site" evidence="7">
    <location>
        <position position="58"/>
    </location>
    <ligand>
        <name>urate</name>
        <dbReference type="ChEBI" id="CHEBI:17775"/>
    </ligand>
</feature>
<evidence type="ECO:0000256" key="2">
    <source>
        <dbReference type="ARBA" id="ARBA00009760"/>
    </source>
</evidence>
<dbReference type="UniPathway" id="UPA00394">
    <property type="reaction ID" value="UER00650"/>
</dbReference>
<dbReference type="GO" id="GO:0004846">
    <property type="term" value="F:urate oxidase activity"/>
    <property type="evidence" value="ECO:0007669"/>
    <property type="project" value="UniProtKB-EC"/>
</dbReference>
<reference evidence="9 10" key="1">
    <citation type="submission" date="2018-03" db="EMBL/GenBank/DDBJ databases">
        <title>Genomic Encyclopedia of Archaeal and Bacterial Type Strains, Phase II (KMG-II): from individual species to whole genera.</title>
        <authorList>
            <person name="Goeker M."/>
        </authorList>
    </citation>
    <scope>NUCLEOTIDE SEQUENCE [LARGE SCALE GENOMIC DNA]</scope>
    <source>
        <strain evidence="9 10">DSM 45348</strain>
    </source>
</reference>
<dbReference type="PANTHER" id="PTHR42874">
    <property type="entry name" value="URICASE"/>
    <property type="match status" value="1"/>
</dbReference>
<evidence type="ECO:0000256" key="3">
    <source>
        <dbReference type="ARBA" id="ARBA00022631"/>
    </source>
</evidence>
<feature type="binding site" evidence="7">
    <location>
        <position position="212"/>
    </location>
    <ligand>
        <name>urate</name>
        <dbReference type="ChEBI" id="CHEBI:17775"/>
    </ligand>
</feature>
<dbReference type="AlphaFoldDB" id="A0A2T0S2K2"/>
<comment type="catalytic activity">
    <reaction evidence="5 8">
        <text>urate + O2 + H2O = 5-hydroxyisourate + H2O2</text>
        <dbReference type="Rhea" id="RHEA:21368"/>
        <dbReference type="ChEBI" id="CHEBI:15377"/>
        <dbReference type="ChEBI" id="CHEBI:15379"/>
        <dbReference type="ChEBI" id="CHEBI:16240"/>
        <dbReference type="ChEBI" id="CHEBI:17775"/>
        <dbReference type="ChEBI" id="CHEBI:18072"/>
        <dbReference type="EC" id="1.7.3.3"/>
    </reaction>
</comment>
<keyword evidence="4 5" id="KW-0560">Oxidoreductase</keyword>
<dbReference type="Pfam" id="PF01014">
    <property type="entry name" value="Uricase"/>
    <property type="match status" value="2"/>
</dbReference>
<sequence>MAIVLGPHRYGKAETRLVHVTRDGDTHELIDLNVSIALSGDLTATHFTGDNSAVLPTDTMKNTVYAFAREHGVGQPEAFALRLGRHFVAGLPQIVTARVGIEAYGWERLGPHSFRRKGDFTRLCTVTVGADSAQVVSGLKDFVVLNTTASEFHGFARDRYTTLPETTDRILATEVDARWRHLSDTADWGESFEEAKDALVNAFVNTYSYSLQQTLFSMGTRVLESRPEIAEIRLALPNKHHYLVDLSPFDLENPGEVFLAGDRPYGLIEGTVTRDNPAVGPSADPEWYR</sequence>
<dbReference type="RefSeq" id="WP_106128478.1">
    <property type="nucleotide sequence ID" value="NZ_PVZG01000010.1"/>
</dbReference>
<gene>
    <name evidence="9" type="ORF">CLV70_110235</name>
</gene>
<dbReference type="Gene3D" id="3.10.270.10">
    <property type="entry name" value="Urate Oxidase"/>
    <property type="match status" value="1"/>
</dbReference>
<dbReference type="PRINTS" id="PR00093">
    <property type="entry name" value="URICASE"/>
</dbReference>
<dbReference type="SUPFAM" id="SSF55620">
    <property type="entry name" value="Tetrahydrobiopterin biosynthesis enzymes-like"/>
    <property type="match status" value="2"/>
</dbReference>
<accession>A0A2T0S2K2</accession>
<comment type="caution">
    <text evidence="9">The sequence shown here is derived from an EMBL/GenBank/DDBJ whole genome shotgun (WGS) entry which is preliminary data.</text>
</comment>
<evidence type="ECO:0000256" key="4">
    <source>
        <dbReference type="ARBA" id="ARBA00023002"/>
    </source>
</evidence>
<evidence type="ECO:0000313" key="10">
    <source>
        <dbReference type="Proteomes" id="UP000239209"/>
    </source>
</evidence>
<feature type="binding site" evidence="7">
    <location>
        <position position="212"/>
    </location>
    <ligand>
        <name>5-hydroxyisourate</name>
        <dbReference type="ChEBI" id="CHEBI:18072"/>
    </ligand>
</feature>
<feature type="active site" description="Charge relay system" evidence="6">
    <location>
        <position position="57"/>
    </location>
</feature>
<dbReference type="Proteomes" id="UP000239209">
    <property type="component" value="Unassembled WGS sequence"/>
</dbReference>
<feature type="binding site" evidence="7">
    <location>
        <position position="57"/>
    </location>
    <ligand>
        <name>urate</name>
        <dbReference type="ChEBI" id="CHEBI:17775"/>
    </ligand>
</feature>
<dbReference type="GO" id="GO:0019628">
    <property type="term" value="P:urate catabolic process"/>
    <property type="evidence" value="ECO:0007669"/>
    <property type="project" value="UniProtKB-UniPathway"/>
</dbReference>
<dbReference type="PANTHER" id="PTHR42874:SF1">
    <property type="entry name" value="URICASE"/>
    <property type="match status" value="1"/>
</dbReference>
<feature type="binding site" evidence="7">
    <location>
        <position position="169"/>
    </location>
    <ligand>
        <name>urate</name>
        <dbReference type="ChEBI" id="CHEBI:17775"/>
    </ligand>
</feature>
<proteinExistence type="inferred from homology"/>
<dbReference type="PIRSF" id="PIRSF000241">
    <property type="entry name" value="Urate_oxidase"/>
    <property type="match status" value="1"/>
</dbReference>
<feature type="binding site" evidence="7">
    <location>
        <position position="238"/>
    </location>
    <ligand>
        <name>urate</name>
        <dbReference type="ChEBI" id="CHEBI:17775"/>
    </ligand>
</feature>
<evidence type="ECO:0000256" key="5">
    <source>
        <dbReference type="PIRNR" id="PIRNR000241"/>
    </source>
</evidence>
<dbReference type="OrthoDB" id="9809009at2"/>
<evidence type="ECO:0000256" key="1">
    <source>
        <dbReference type="ARBA" id="ARBA00004831"/>
    </source>
</evidence>
<comment type="similarity">
    <text evidence="2 5 8">Belongs to the uricase family.</text>
</comment>